<organism evidence="4 6">
    <name type="scientific">Didymodactylos carnosus</name>
    <dbReference type="NCBI Taxonomy" id="1234261"/>
    <lineage>
        <taxon>Eukaryota</taxon>
        <taxon>Metazoa</taxon>
        <taxon>Spiralia</taxon>
        <taxon>Gnathifera</taxon>
        <taxon>Rotifera</taxon>
        <taxon>Eurotatoria</taxon>
        <taxon>Bdelloidea</taxon>
        <taxon>Philodinida</taxon>
        <taxon>Philodinidae</taxon>
        <taxon>Didymodactylos</taxon>
    </lineage>
</organism>
<reference evidence="4" key="1">
    <citation type="submission" date="2021-02" db="EMBL/GenBank/DDBJ databases">
        <authorList>
            <person name="Nowell W R."/>
        </authorList>
    </citation>
    <scope>NUCLEOTIDE SEQUENCE</scope>
</reference>
<dbReference type="Proteomes" id="UP000682733">
    <property type="component" value="Unassembled WGS sequence"/>
</dbReference>
<evidence type="ECO:0000313" key="6">
    <source>
        <dbReference type="Proteomes" id="UP000677228"/>
    </source>
</evidence>
<evidence type="ECO:0000313" key="4">
    <source>
        <dbReference type="EMBL" id="CAF1514429.1"/>
    </source>
</evidence>
<evidence type="ECO:0000259" key="3">
    <source>
        <dbReference type="PROSITE" id="PS51698"/>
    </source>
</evidence>
<dbReference type="GO" id="GO:0005525">
    <property type="term" value="F:GTP binding"/>
    <property type="evidence" value="ECO:0007669"/>
    <property type="project" value="InterPro"/>
</dbReference>
<protein>
    <recommendedName>
        <fullName evidence="3">U-box domain-containing protein</fullName>
    </recommendedName>
</protein>
<dbReference type="SMART" id="SM00504">
    <property type="entry name" value="Ubox"/>
    <property type="match status" value="1"/>
</dbReference>
<dbReference type="InterPro" id="IPR003613">
    <property type="entry name" value="Ubox_domain"/>
</dbReference>
<keyword evidence="2" id="KW-0547">Nucleotide-binding</keyword>
<comment type="similarity">
    <text evidence="1">Belongs to the small GTPase superfamily. Rab family.</text>
</comment>
<dbReference type="Gene3D" id="3.30.40.10">
    <property type="entry name" value="Zinc/RING finger domain, C3HC4 (zinc finger)"/>
    <property type="match status" value="1"/>
</dbReference>
<dbReference type="PROSITE" id="PS51419">
    <property type="entry name" value="RAB"/>
    <property type="match status" value="1"/>
</dbReference>
<dbReference type="Gene3D" id="3.40.50.300">
    <property type="entry name" value="P-loop containing nucleotide triphosphate hydrolases"/>
    <property type="match status" value="1"/>
</dbReference>
<dbReference type="Pfam" id="PF04564">
    <property type="entry name" value="U-box"/>
    <property type="match status" value="1"/>
</dbReference>
<dbReference type="Proteomes" id="UP000677228">
    <property type="component" value="Unassembled WGS sequence"/>
</dbReference>
<proteinExistence type="inferred from homology"/>
<sequence>MKIPVILVEDGVSYERSAIEAWLTHHNTSPMTNMTLKDKTFVLNRNLKNSIDYFVEQHEKSKYTEDVSHTISIGNGASPDSLRKHHQQLKITITLLGDSGVGKSSIIQHLRFGNKLSILNHSSTIGVDTCIVHLKELFENRYAVDIHVLDIPGQTRFEAVWMHYFRVCHGAFLVANVTCFESLESIKSRWYRKLQELKMDGAELVILCNKIDAIKDSELNDVKIRTFVDQAETFASENNIPLFHTSALTGKNIHTVFNQMILSILNNHTLLRTIIGRAQDAAETQVIALSDDEISLTEKGERRQRQELSKALKEKRRKKCCSL</sequence>
<accession>A0A8S2FN40</accession>
<dbReference type="PANTHER" id="PTHR47978">
    <property type="match status" value="1"/>
</dbReference>
<dbReference type="InterPro" id="IPR005225">
    <property type="entry name" value="Small_GTP-bd"/>
</dbReference>
<feature type="domain" description="U-box" evidence="3">
    <location>
        <begin position="1"/>
        <end position="61"/>
    </location>
</feature>
<dbReference type="PRINTS" id="PR00449">
    <property type="entry name" value="RASTRNSFRMNG"/>
</dbReference>
<evidence type="ECO:0000313" key="5">
    <source>
        <dbReference type="EMBL" id="CAF4301888.1"/>
    </source>
</evidence>
<dbReference type="GO" id="GO:0016567">
    <property type="term" value="P:protein ubiquitination"/>
    <property type="evidence" value="ECO:0007669"/>
    <property type="project" value="InterPro"/>
</dbReference>
<dbReference type="PROSITE" id="PS51698">
    <property type="entry name" value="U_BOX"/>
    <property type="match status" value="1"/>
</dbReference>
<dbReference type="CDD" id="cd16655">
    <property type="entry name" value="RING-Ubox_WDSUB1-like"/>
    <property type="match status" value="1"/>
</dbReference>
<dbReference type="AlphaFoldDB" id="A0A8S2FN40"/>
<dbReference type="InterPro" id="IPR013083">
    <property type="entry name" value="Znf_RING/FYVE/PHD"/>
</dbReference>
<dbReference type="SMART" id="SM00177">
    <property type="entry name" value="ARF"/>
    <property type="match status" value="1"/>
</dbReference>
<dbReference type="NCBIfam" id="TIGR00231">
    <property type="entry name" value="small_GTP"/>
    <property type="match status" value="1"/>
</dbReference>
<gene>
    <name evidence="4" type="ORF">OVA965_LOCUS37514</name>
    <name evidence="5" type="ORF">TMI583_LOCUS38601</name>
</gene>
<dbReference type="EMBL" id="CAJOBA010057641">
    <property type="protein sequence ID" value="CAF4301888.1"/>
    <property type="molecule type" value="Genomic_DNA"/>
</dbReference>
<dbReference type="SMART" id="SM00173">
    <property type="entry name" value="RAS"/>
    <property type="match status" value="1"/>
</dbReference>
<dbReference type="Pfam" id="PF00071">
    <property type="entry name" value="Ras"/>
    <property type="match status" value="1"/>
</dbReference>
<evidence type="ECO:0000256" key="2">
    <source>
        <dbReference type="ARBA" id="ARBA00022741"/>
    </source>
</evidence>
<evidence type="ECO:0000256" key="1">
    <source>
        <dbReference type="ARBA" id="ARBA00006270"/>
    </source>
</evidence>
<dbReference type="GO" id="GO:0004842">
    <property type="term" value="F:ubiquitin-protein transferase activity"/>
    <property type="evidence" value="ECO:0007669"/>
    <property type="project" value="InterPro"/>
</dbReference>
<dbReference type="InterPro" id="IPR001806">
    <property type="entry name" value="Small_GTPase"/>
</dbReference>
<dbReference type="SUPFAM" id="SSF57850">
    <property type="entry name" value="RING/U-box"/>
    <property type="match status" value="1"/>
</dbReference>
<name>A0A8S2FN40_9BILA</name>
<dbReference type="GO" id="GO:0003924">
    <property type="term" value="F:GTPase activity"/>
    <property type="evidence" value="ECO:0007669"/>
    <property type="project" value="InterPro"/>
</dbReference>
<comment type="caution">
    <text evidence="4">The sequence shown here is derived from an EMBL/GenBank/DDBJ whole genome shotgun (WGS) entry which is preliminary data.</text>
</comment>
<dbReference type="SMART" id="SM00175">
    <property type="entry name" value="RAB"/>
    <property type="match status" value="1"/>
</dbReference>
<dbReference type="EMBL" id="CAJNOK010035550">
    <property type="protein sequence ID" value="CAF1514429.1"/>
    <property type="molecule type" value="Genomic_DNA"/>
</dbReference>
<dbReference type="InterPro" id="IPR027417">
    <property type="entry name" value="P-loop_NTPase"/>
</dbReference>
<dbReference type="CDD" id="cd00154">
    <property type="entry name" value="Rab"/>
    <property type="match status" value="1"/>
</dbReference>
<dbReference type="SUPFAM" id="SSF52540">
    <property type="entry name" value="P-loop containing nucleoside triphosphate hydrolases"/>
    <property type="match status" value="1"/>
</dbReference>